<name>A0A699JRJ4_TANCI</name>
<feature type="non-terminal residue" evidence="2">
    <location>
        <position position="461"/>
    </location>
</feature>
<reference evidence="2" key="1">
    <citation type="journal article" date="2019" name="Sci. Rep.">
        <title>Draft genome of Tanacetum cinerariifolium, the natural source of mosquito coil.</title>
        <authorList>
            <person name="Yamashiro T."/>
            <person name="Shiraishi A."/>
            <person name="Satake H."/>
            <person name="Nakayama K."/>
        </authorList>
    </citation>
    <scope>NUCLEOTIDE SEQUENCE</scope>
</reference>
<dbReference type="EMBL" id="BKCJ010441993">
    <property type="protein sequence ID" value="GFA54016.1"/>
    <property type="molecule type" value="Genomic_DNA"/>
</dbReference>
<evidence type="ECO:0000256" key="1">
    <source>
        <dbReference type="SAM" id="MobiDB-lite"/>
    </source>
</evidence>
<proteinExistence type="predicted"/>
<sequence length="461" mass="51418">MTDYSLWEVILNGDSPAPTRVVEGVLQPVAPTTAEQKLARKNELKAHGTLLMALPDKHQLKFNYHKDAKTLMEAIEKRFGRNTETKKVHKTLLKQQCENFTSASSKSLDQIHGRLQKLTHTLIWRNKADLEEQSLDDLFNSLKIYEAKVKHSSSIGTTTQNLAFTSSSNTDSTTESVSAVASVSAVCAKMHVSSLPNVDSLSNAMIYLFFSSQSFSPQLDNEDLKQIDVDDLEEMDLRRQMAMLTRRARRFLQKTERNLGANGPTSMGFDMSKRRTVLVETSTYNALVSQCDGIGSYDWSYQAEEEPTNYALMAFSSLSSSSNNEQMKSPRHYETSIPADTPKPASPKPTGNGKRRNRKACFMCKSLDHLIKDCDYHEKKMAKPTAKNHAHRSKPVSITVVRPVSVVVPKSKVTRPRHVTPIVTKTNSPIRMNLTRSLSLKASNSPPKVSAIKALVVSTAQ</sequence>
<feature type="region of interest" description="Disordered" evidence="1">
    <location>
        <begin position="321"/>
        <end position="356"/>
    </location>
</feature>
<accession>A0A699JRJ4</accession>
<organism evidence="2">
    <name type="scientific">Tanacetum cinerariifolium</name>
    <name type="common">Dalmatian daisy</name>
    <name type="synonym">Chrysanthemum cinerariifolium</name>
    <dbReference type="NCBI Taxonomy" id="118510"/>
    <lineage>
        <taxon>Eukaryota</taxon>
        <taxon>Viridiplantae</taxon>
        <taxon>Streptophyta</taxon>
        <taxon>Embryophyta</taxon>
        <taxon>Tracheophyta</taxon>
        <taxon>Spermatophyta</taxon>
        <taxon>Magnoliopsida</taxon>
        <taxon>eudicotyledons</taxon>
        <taxon>Gunneridae</taxon>
        <taxon>Pentapetalae</taxon>
        <taxon>asterids</taxon>
        <taxon>campanulids</taxon>
        <taxon>Asterales</taxon>
        <taxon>Asteraceae</taxon>
        <taxon>Asteroideae</taxon>
        <taxon>Anthemideae</taxon>
        <taxon>Anthemidinae</taxon>
        <taxon>Tanacetum</taxon>
    </lineage>
</organism>
<evidence type="ECO:0000313" key="2">
    <source>
        <dbReference type="EMBL" id="GFA54016.1"/>
    </source>
</evidence>
<gene>
    <name evidence="2" type="ORF">Tci_625988</name>
</gene>
<comment type="caution">
    <text evidence="2">The sequence shown here is derived from an EMBL/GenBank/DDBJ whole genome shotgun (WGS) entry which is preliminary data.</text>
</comment>
<protein>
    <submittedName>
        <fullName evidence="2">Uncharacterized protein</fullName>
    </submittedName>
</protein>
<dbReference type="AlphaFoldDB" id="A0A699JRJ4"/>